<proteinExistence type="predicted"/>
<comment type="caution">
    <text evidence="1">The sequence shown here is derived from an EMBL/GenBank/DDBJ whole genome shotgun (WGS) entry which is preliminary data.</text>
</comment>
<gene>
    <name evidence="1" type="ORF">LCGC14_1934840</name>
</gene>
<protein>
    <submittedName>
        <fullName evidence="1">Uncharacterized protein</fullName>
    </submittedName>
</protein>
<organism evidence="1">
    <name type="scientific">marine sediment metagenome</name>
    <dbReference type="NCBI Taxonomy" id="412755"/>
    <lineage>
        <taxon>unclassified sequences</taxon>
        <taxon>metagenomes</taxon>
        <taxon>ecological metagenomes</taxon>
    </lineage>
</organism>
<evidence type="ECO:0000313" key="1">
    <source>
        <dbReference type="EMBL" id="KKL87431.1"/>
    </source>
</evidence>
<sequence>MSNIDKERVILWNAIKAVGDTMSWTSTDTIVLCRQKEGWTITCFGEDNPIAKKVRKVII</sequence>
<reference evidence="1" key="1">
    <citation type="journal article" date="2015" name="Nature">
        <title>Complex archaea that bridge the gap between prokaryotes and eukaryotes.</title>
        <authorList>
            <person name="Spang A."/>
            <person name="Saw J.H."/>
            <person name="Jorgensen S.L."/>
            <person name="Zaremba-Niedzwiedzka K."/>
            <person name="Martijn J."/>
            <person name="Lind A.E."/>
            <person name="van Eijk R."/>
            <person name="Schleper C."/>
            <person name="Guy L."/>
            <person name="Ettema T.J."/>
        </authorList>
    </citation>
    <scope>NUCLEOTIDE SEQUENCE</scope>
</reference>
<accession>A0A0F9GAE0</accession>
<dbReference type="AlphaFoldDB" id="A0A0F9GAE0"/>
<name>A0A0F9GAE0_9ZZZZ</name>
<dbReference type="EMBL" id="LAZR01020839">
    <property type="protein sequence ID" value="KKL87431.1"/>
    <property type="molecule type" value="Genomic_DNA"/>
</dbReference>